<evidence type="ECO:0000313" key="1">
    <source>
        <dbReference type="EMBL" id="MFC5807923.1"/>
    </source>
</evidence>
<evidence type="ECO:0000313" key="2">
    <source>
        <dbReference type="Proteomes" id="UP001596112"/>
    </source>
</evidence>
<organism evidence="1 2">
    <name type="scientific">Streptomyces heilongjiangensis</name>
    <dbReference type="NCBI Taxonomy" id="945052"/>
    <lineage>
        <taxon>Bacteria</taxon>
        <taxon>Bacillati</taxon>
        <taxon>Actinomycetota</taxon>
        <taxon>Actinomycetes</taxon>
        <taxon>Kitasatosporales</taxon>
        <taxon>Streptomycetaceae</taxon>
        <taxon>Streptomyces</taxon>
    </lineage>
</organism>
<keyword evidence="2" id="KW-1185">Reference proteome</keyword>
<sequence length="84" mass="9209">MTNVIPATPGWYIHETDDDNSVSLDPVIAWKVVAGNDGEDILLPFVDAGPYCPPFAHTEESFGEYSRHIVYLPNHDPATASRPA</sequence>
<dbReference type="Proteomes" id="UP001596112">
    <property type="component" value="Unassembled WGS sequence"/>
</dbReference>
<reference evidence="2" key="1">
    <citation type="journal article" date="2019" name="Int. J. Syst. Evol. Microbiol.">
        <title>The Global Catalogue of Microorganisms (GCM) 10K type strain sequencing project: providing services to taxonomists for standard genome sequencing and annotation.</title>
        <authorList>
            <consortium name="The Broad Institute Genomics Platform"/>
            <consortium name="The Broad Institute Genome Sequencing Center for Infectious Disease"/>
            <person name="Wu L."/>
            <person name="Ma J."/>
        </authorList>
    </citation>
    <scope>NUCLEOTIDE SEQUENCE [LARGE SCALE GENOMIC DNA]</scope>
    <source>
        <strain evidence="2">JCM 9918</strain>
    </source>
</reference>
<dbReference type="EMBL" id="JBHSNZ010000006">
    <property type="protein sequence ID" value="MFC5807923.1"/>
    <property type="molecule type" value="Genomic_DNA"/>
</dbReference>
<gene>
    <name evidence="1" type="ORF">ACFQGO_10430</name>
</gene>
<proteinExistence type="predicted"/>
<protein>
    <submittedName>
        <fullName evidence="1">Uncharacterized protein</fullName>
    </submittedName>
</protein>
<comment type="caution">
    <text evidence="1">The sequence shown here is derived from an EMBL/GenBank/DDBJ whole genome shotgun (WGS) entry which is preliminary data.</text>
</comment>
<accession>A0ABW1B4L9</accession>
<name>A0ABW1B4L9_9ACTN</name>
<dbReference type="RefSeq" id="WP_272172718.1">
    <property type="nucleotide sequence ID" value="NZ_JAQOSL010000062.1"/>
</dbReference>